<sequence>MELLADLLIAGPMLFFAGMGAVALARPDRVVERFGIGVDTVPGRAEIRSVYGGFGLAVAGLLAWAVFTDGRGQLWIRSVVAVACFGMAVGRGLSLLLDRSTGDATTWRFVALEAVLAVALFASHTLR</sequence>
<dbReference type="InterPro" id="IPR025597">
    <property type="entry name" value="DUF4345"/>
</dbReference>
<dbReference type="Proteomes" id="UP001500621">
    <property type="component" value="Unassembled WGS sequence"/>
</dbReference>
<organism evidence="2 3">
    <name type="scientific">Nocardioides nanhaiensis</name>
    <dbReference type="NCBI Taxonomy" id="1476871"/>
    <lineage>
        <taxon>Bacteria</taxon>
        <taxon>Bacillati</taxon>
        <taxon>Actinomycetota</taxon>
        <taxon>Actinomycetes</taxon>
        <taxon>Propionibacteriales</taxon>
        <taxon>Nocardioidaceae</taxon>
        <taxon>Nocardioides</taxon>
    </lineage>
</organism>
<feature type="transmembrane region" description="Helical" evidence="1">
    <location>
        <begin position="49"/>
        <end position="67"/>
    </location>
</feature>
<comment type="caution">
    <text evidence="2">The sequence shown here is derived from an EMBL/GenBank/DDBJ whole genome shotgun (WGS) entry which is preliminary data.</text>
</comment>
<feature type="transmembrane region" description="Helical" evidence="1">
    <location>
        <begin position="106"/>
        <end position="126"/>
    </location>
</feature>
<dbReference type="RefSeq" id="WP_345263185.1">
    <property type="nucleotide sequence ID" value="NZ_BAABIM010000001.1"/>
</dbReference>
<evidence type="ECO:0000256" key="1">
    <source>
        <dbReference type="SAM" id="Phobius"/>
    </source>
</evidence>
<name>A0ABP8VXE4_9ACTN</name>
<evidence type="ECO:0000313" key="2">
    <source>
        <dbReference type="EMBL" id="GAA4674563.1"/>
    </source>
</evidence>
<keyword evidence="1" id="KW-0812">Transmembrane</keyword>
<feature type="transmembrane region" description="Helical" evidence="1">
    <location>
        <begin position="74"/>
        <end position="94"/>
    </location>
</feature>
<proteinExistence type="predicted"/>
<gene>
    <name evidence="2" type="ORF">GCM10023226_09670</name>
</gene>
<dbReference type="EMBL" id="BAABIM010000001">
    <property type="protein sequence ID" value="GAA4674563.1"/>
    <property type="molecule type" value="Genomic_DNA"/>
</dbReference>
<evidence type="ECO:0008006" key="4">
    <source>
        <dbReference type="Google" id="ProtNLM"/>
    </source>
</evidence>
<keyword evidence="3" id="KW-1185">Reference proteome</keyword>
<accession>A0ABP8VXE4</accession>
<dbReference type="Pfam" id="PF14248">
    <property type="entry name" value="DUF4345"/>
    <property type="match status" value="1"/>
</dbReference>
<protein>
    <recommendedName>
        <fullName evidence="4">DUF4345 domain-containing protein</fullName>
    </recommendedName>
</protein>
<keyword evidence="1" id="KW-0472">Membrane</keyword>
<reference evidence="3" key="1">
    <citation type="journal article" date="2019" name="Int. J. Syst. Evol. Microbiol.">
        <title>The Global Catalogue of Microorganisms (GCM) 10K type strain sequencing project: providing services to taxonomists for standard genome sequencing and annotation.</title>
        <authorList>
            <consortium name="The Broad Institute Genomics Platform"/>
            <consortium name="The Broad Institute Genome Sequencing Center for Infectious Disease"/>
            <person name="Wu L."/>
            <person name="Ma J."/>
        </authorList>
    </citation>
    <scope>NUCLEOTIDE SEQUENCE [LARGE SCALE GENOMIC DNA]</scope>
    <source>
        <strain evidence="3">JCM 18127</strain>
    </source>
</reference>
<keyword evidence="1" id="KW-1133">Transmembrane helix</keyword>
<evidence type="ECO:0000313" key="3">
    <source>
        <dbReference type="Proteomes" id="UP001500621"/>
    </source>
</evidence>